<feature type="domain" description="POLO box" evidence="23">
    <location>
        <begin position="527"/>
        <end position="611"/>
    </location>
</feature>
<evidence type="ECO:0000256" key="18">
    <source>
        <dbReference type="ARBA" id="ARBA00048347"/>
    </source>
</evidence>
<name>A0A672SP72_SINGR</name>
<evidence type="ECO:0000256" key="1">
    <source>
        <dbReference type="ARBA" id="ARBA00004300"/>
    </source>
</evidence>
<dbReference type="FunFam" id="3.30.1120.30:FF:000001">
    <property type="entry name" value="Serine/threonine-protein kinase PLK"/>
    <property type="match status" value="1"/>
</dbReference>
<dbReference type="SUPFAM" id="SSF56112">
    <property type="entry name" value="Protein kinase-like (PK-like)"/>
    <property type="match status" value="1"/>
</dbReference>
<evidence type="ECO:0000256" key="13">
    <source>
        <dbReference type="ARBA" id="ARBA00023034"/>
    </source>
</evidence>
<evidence type="ECO:0000256" key="17">
    <source>
        <dbReference type="ARBA" id="ARBA00047802"/>
    </source>
</evidence>
<evidence type="ECO:0000313" key="25">
    <source>
        <dbReference type="Proteomes" id="UP000472262"/>
    </source>
</evidence>
<feature type="region of interest" description="Disordered" evidence="21">
    <location>
        <begin position="372"/>
        <end position="392"/>
    </location>
</feature>
<feature type="binding site" evidence="19">
    <location>
        <position position="91"/>
    </location>
    <ligand>
        <name>ATP</name>
        <dbReference type="ChEBI" id="CHEBI:30616"/>
    </ligand>
</feature>
<dbReference type="FunFam" id="1.10.510.10:FF:000189">
    <property type="entry name" value="Serine/threonine-protein kinase PLK"/>
    <property type="match status" value="1"/>
</dbReference>
<dbReference type="InterPro" id="IPR017441">
    <property type="entry name" value="Protein_kinase_ATP_BS"/>
</dbReference>
<dbReference type="Pfam" id="PF00659">
    <property type="entry name" value="POLO_box"/>
    <property type="match status" value="2"/>
</dbReference>
<dbReference type="Pfam" id="PF00069">
    <property type="entry name" value="Pkinase"/>
    <property type="match status" value="1"/>
</dbReference>
<dbReference type="GO" id="GO:0006915">
    <property type="term" value="P:apoptotic process"/>
    <property type="evidence" value="ECO:0007669"/>
    <property type="project" value="UniProtKB-KW"/>
</dbReference>
<evidence type="ECO:0000256" key="2">
    <source>
        <dbReference type="ARBA" id="ARBA00004555"/>
    </source>
</evidence>
<keyword evidence="5 20" id="KW-0723">Serine/threonine-protein kinase</keyword>
<evidence type="ECO:0000256" key="21">
    <source>
        <dbReference type="SAM" id="MobiDB-lite"/>
    </source>
</evidence>
<dbReference type="GO" id="GO:0000922">
    <property type="term" value="C:spindle pole"/>
    <property type="evidence" value="ECO:0007669"/>
    <property type="project" value="TreeGrafter"/>
</dbReference>
<accession>A0A672SP72</accession>
<dbReference type="GO" id="GO:0000776">
    <property type="term" value="C:kinetochore"/>
    <property type="evidence" value="ECO:0007669"/>
    <property type="project" value="TreeGrafter"/>
</dbReference>
<sequence length="611" mass="69885">MDILRTITHHHHHHQPVNNGKMCEHTHHRPTERRRGKSEDNNAHATQEMSRIITDSATGKCYCRGKVLGKGGFAKCYEFTDLSTGKMYAAKIIPHTRVSKPHQREKIDREIELHRALHHKHIVHFYHHFEDKDNIYILLEYCSRRSLAHILKARKVLTEPEVRYYLRQIVSGLKYLHEQEILHRDLKLGNFFINESMELKVGDFGLAAKLEPVENRRRTICGTPNYLSPEVLNKQGHGCESDVWALGCVMYTMLLGRPPFETTNLKETYRCIREARYSMPSSLSPQAKHLISSMLAKNPMDRPQLDDILRHDFFCQGFTPDRLSANCCHAAPDLHHTSPAKSFFKKAAAALFGGKKDKAKYLETQSKHLLDSKPPVPAAGKPAVPAKDTSSKQHIKDSIRMIVRGTLGSCSSSSECTLSVCFMNSSFQWVTKWVDYSNKYGFGYQLSDHTVGVLFNNGTHMSLLSDKKTVHYYAELGQCSVFSTTEAPEQFVGQVTILKYFSHYMEENLMDGGDLPNVTDAGKPRLYLLQWLKSDRALMMLFNDGTFQVNFYHDHTKIILCNQSEEYLLTYINEDRVSTTLRLSTLLVSGCSADLRSRMDYALNMLLQRCN</sequence>
<organism evidence="24 25">
    <name type="scientific">Sinocyclocheilus grahami</name>
    <name type="common">Dianchi golden-line fish</name>
    <name type="synonym">Barbus grahami</name>
    <dbReference type="NCBI Taxonomy" id="75366"/>
    <lineage>
        <taxon>Eukaryota</taxon>
        <taxon>Metazoa</taxon>
        <taxon>Chordata</taxon>
        <taxon>Craniata</taxon>
        <taxon>Vertebrata</taxon>
        <taxon>Euteleostomi</taxon>
        <taxon>Actinopterygii</taxon>
        <taxon>Neopterygii</taxon>
        <taxon>Teleostei</taxon>
        <taxon>Ostariophysi</taxon>
        <taxon>Cypriniformes</taxon>
        <taxon>Cyprinidae</taxon>
        <taxon>Cyprininae</taxon>
        <taxon>Sinocyclocheilus</taxon>
    </lineage>
</organism>
<keyword evidence="6 20" id="KW-0808">Transferase</keyword>
<dbReference type="GO" id="GO:0005794">
    <property type="term" value="C:Golgi apparatus"/>
    <property type="evidence" value="ECO:0007669"/>
    <property type="project" value="UniProtKB-SubCell"/>
</dbReference>
<comment type="subcellular location">
    <subcellularLocation>
        <location evidence="1">Cytoplasm</location>
        <location evidence="1">Cytoskeleton</location>
        <location evidence="1">Microtubule organizing center</location>
        <location evidence="1">Centrosome</location>
    </subcellularLocation>
    <subcellularLocation>
        <location evidence="2">Golgi apparatus</location>
    </subcellularLocation>
    <subcellularLocation>
        <location evidence="3">Nucleus</location>
        <location evidence="3">Nucleolus</location>
    </subcellularLocation>
</comment>
<dbReference type="GO" id="GO:0023051">
    <property type="term" value="P:regulation of signaling"/>
    <property type="evidence" value="ECO:0007669"/>
    <property type="project" value="UniProtKB-ARBA"/>
</dbReference>
<evidence type="ECO:0000256" key="15">
    <source>
        <dbReference type="ARBA" id="ARBA00023242"/>
    </source>
</evidence>
<evidence type="ECO:0000256" key="20">
    <source>
        <dbReference type="RuleBase" id="RU361162"/>
    </source>
</evidence>
<evidence type="ECO:0000259" key="22">
    <source>
        <dbReference type="PROSITE" id="PS50011"/>
    </source>
</evidence>
<feature type="domain" description="POLO box" evidence="23">
    <location>
        <begin position="429"/>
        <end position="507"/>
    </location>
</feature>
<dbReference type="PANTHER" id="PTHR24345:SF44">
    <property type="entry name" value="SERINE_THREONINE-PROTEIN KINASE PLK2"/>
    <property type="match status" value="1"/>
</dbReference>
<gene>
    <name evidence="24" type="primary">LOC107602251</name>
</gene>
<dbReference type="InterPro" id="IPR008271">
    <property type="entry name" value="Ser/Thr_kinase_AS"/>
</dbReference>
<dbReference type="InterPro" id="IPR033701">
    <property type="entry name" value="POLO_box_1"/>
</dbReference>
<comment type="catalytic activity">
    <reaction evidence="17 20">
        <text>L-threonyl-[protein] + ATP = O-phospho-L-threonyl-[protein] + ADP + H(+)</text>
        <dbReference type="Rhea" id="RHEA:46608"/>
        <dbReference type="Rhea" id="RHEA-COMP:11060"/>
        <dbReference type="Rhea" id="RHEA-COMP:11605"/>
        <dbReference type="ChEBI" id="CHEBI:15378"/>
        <dbReference type="ChEBI" id="CHEBI:30013"/>
        <dbReference type="ChEBI" id="CHEBI:30616"/>
        <dbReference type="ChEBI" id="CHEBI:61977"/>
        <dbReference type="ChEBI" id="CHEBI:456216"/>
        <dbReference type="EC" id="2.7.11.21"/>
    </reaction>
</comment>
<dbReference type="PANTHER" id="PTHR24345">
    <property type="entry name" value="SERINE/THREONINE-PROTEIN KINASE PLK"/>
    <property type="match status" value="1"/>
</dbReference>
<feature type="region of interest" description="Disordered" evidence="21">
    <location>
        <begin position="1"/>
        <end position="43"/>
    </location>
</feature>
<evidence type="ECO:0000256" key="6">
    <source>
        <dbReference type="ARBA" id="ARBA00022679"/>
    </source>
</evidence>
<keyword evidence="14" id="KW-0206">Cytoskeleton</keyword>
<dbReference type="PROSITE" id="PS00107">
    <property type="entry name" value="PROTEIN_KINASE_ATP"/>
    <property type="match status" value="1"/>
</dbReference>
<evidence type="ECO:0000256" key="3">
    <source>
        <dbReference type="ARBA" id="ARBA00004604"/>
    </source>
</evidence>
<feature type="compositionally biased region" description="Low complexity" evidence="21">
    <location>
        <begin position="378"/>
        <end position="387"/>
    </location>
</feature>
<dbReference type="PROSITE" id="PS00108">
    <property type="entry name" value="PROTEIN_KINASE_ST"/>
    <property type="match status" value="1"/>
</dbReference>
<dbReference type="Gene3D" id="3.30.200.20">
    <property type="entry name" value="Phosphorylase Kinase, domain 1"/>
    <property type="match status" value="1"/>
</dbReference>
<dbReference type="SMART" id="SM00220">
    <property type="entry name" value="S_TKc"/>
    <property type="match status" value="1"/>
</dbReference>
<dbReference type="InterPro" id="IPR011009">
    <property type="entry name" value="Kinase-like_dom_sf"/>
</dbReference>
<dbReference type="Gene3D" id="3.30.1120.30">
    <property type="entry name" value="POLO box domain"/>
    <property type="match status" value="2"/>
</dbReference>
<dbReference type="Gene3D" id="1.10.510.10">
    <property type="entry name" value="Transferase(Phosphotransferase) domain 1"/>
    <property type="match status" value="1"/>
</dbReference>
<keyword evidence="7" id="KW-0053">Apoptosis</keyword>
<dbReference type="CDD" id="cd13118">
    <property type="entry name" value="POLO_box_1"/>
    <property type="match status" value="1"/>
</dbReference>
<keyword evidence="9 19" id="KW-0547">Nucleotide-binding</keyword>
<evidence type="ECO:0000256" key="8">
    <source>
        <dbReference type="ARBA" id="ARBA00022737"/>
    </source>
</evidence>
<dbReference type="PROSITE" id="PS50011">
    <property type="entry name" value="PROTEIN_KINASE_DOM"/>
    <property type="match status" value="1"/>
</dbReference>
<dbReference type="Proteomes" id="UP000472262">
    <property type="component" value="Unassembled WGS sequence"/>
</dbReference>
<dbReference type="GO" id="GO:0006974">
    <property type="term" value="P:DNA damage response"/>
    <property type="evidence" value="ECO:0007669"/>
    <property type="project" value="UniProtKB-KW"/>
</dbReference>
<dbReference type="InterPro" id="IPR000719">
    <property type="entry name" value="Prot_kinase_dom"/>
</dbReference>
<dbReference type="GO" id="GO:0004674">
    <property type="term" value="F:protein serine/threonine kinase activity"/>
    <property type="evidence" value="ECO:0007669"/>
    <property type="project" value="UniProtKB-KW"/>
</dbReference>
<keyword evidence="4" id="KW-0963">Cytoplasm</keyword>
<evidence type="ECO:0000256" key="5">
    <source>
        <dbReference type="ARBA" id="ARBA00022527"/>
    </source>
</evidence>
<keyword evidence="25" id="KW-1185">Reference proteome</keyword>
<evidence type="ECO:0000256" key="16">
    <source>
        <dbReference type="ARBA" id="ARBA00023306"/>
    </source>
</evidence>
<dbReference type="EC" id="2.7.11.21" evidence="20"/>
<evidence type="ECO:0000256" key="14">
    <source>
        <dbReference type="ARBA" id="ARBA00023212"/>
    </source>
</evidence>
<dbReference type="InterPro" id="IPR033695">
    <property type="entry name" value="POLO_box_2"/>
</dbReference>
<reference evidence="24" key="2">
    <citation type="submission" date="2025-09" db="UniProtKB">
        <authorList>
            <consortium name="Ensembl"/>
        </authorList>
    </citation>
    <scope>IDENTIFICATION</scope>
</reference>
<evidence type="ECO:0000256" key="9">
    <source>
        <dbReference type="ARBA" id="ARBA00022741"/>
    </source>
</evidence>
<comment type="catalytic activity">
    <reaction evidence="18">
        <text>L-seryl-[protein] + ATP = O-phospho-L-seryl-[protein] + ADP + H(+)</text>
        <dbReference type="Rhea" id="RHEA:17989"/>
        <dbReference type="Rhea" id="RHEA-COMP:9863"/>
        <dbReference type="Rhea" id="RHEA-COMP:11604"/>
        <dbReference type="ChEBI" id="CHEBI:15378"/>
        <dbReference type="ChEBI" id="CHEBI:29999"/>
        <dbReference type="ChEBI" id="CHEBI:30616"/>
        <dbReference type="ChEBI" id="CHEBI:83421"/>
        <dbReference type="ChEBI" id="CHEBI:456216"/>
        <dbReference type="EC" id="2.7.11.21"/>
    </reaction>
</comment>
<keyword evidence="15" id="KW-0539">Nucleus</keyword>
<evidence type="ECO:0000313" key="24">
    <source>
        <dbReference type="Ensembl" id="ENSSGRP00000103619.1"/>
    </source>
</evidence>
<proteinExistence type="inferred from homology"/>
<dbReference type="GO" id="GO:0010646">
    <property type="term" value="P:regulation of cell communication"/>
    <property type="evidence" value="ECO:0007669"/>
    <property type="project" value="UniProtKB-ARBA"/>
</dbReference>
<reference evidence="24" key="1">
    <citation type="submission" date="2025-08" db="UniProtKB">
        <authorList>
            <consortium name="Ensembl"/>
        </authorList>
    </citation>
    <scope>IDENTIFICATION</scope>
</reference>
<protein>
    <recommendedName>
        <fullName evidence="20">Serine/threonine-protein kinase PLK</fullName>
        <ecNumber evidence="20">2.7.11.21</ecNumber>
    </recommendedName>
    <alternativeName>
        <fullName evidence="20">Polo-like kinase</fullName>
    </alternativeName>
</protein>
<evidence type="ECO:0000256" key="19">
    <source>
        <dbReference type="PROSITE-ProRule" id="PRU10141"/>
    </source>
</evidence>
<evidence type="ECO:0000259" key="23">
    <source>
        <dbReference type="PROSITE" id="PS50078"/>
    </source>
</evidence>
<dbReference type="InterPro" id="IPR000959">
    <property type="entry name" value="POLO_box_dom"/>
</dbReference>
<dbReference type="GO" id="GO:0005524">
    <property type="term" value="F:ATP binding"/>
    <property type="evidence" value="ECO:0007669"/>
    <property type="project" value="UniProtKB-UniRule"/>
</dbReference>
<dbReference type="GO" id="GO:0005730">
    <property type="term" value="C:nucleolus"/>
    <property type="evidence" value="ECO:0007669"/>
    <property type="project" value="UniProtKB-SubCell"/>
</dbReference>
<keyword evidence="10" id="KW-0227">DNA damage</keyword>
<feature type="compositionally biased region" description="Basic residues" evidence="21">
    <location>
        <begin position="26"/>
        <end position="36"/>
    </location>
</feature>
<dbReference type="FunFam" id="3.30.200.20:FF:000091">
    <property type="entry name" value="Serine/threonine-protein kinase PLK"/>
    <property type="match status" value="1"/>
</dbReference>
<comment type="similarity">
    <text evidence="20">Belongs to the protein kinase superfamily. Ser/Thr protein kinase family. CDC5/Polo subfamily.</text>
</comment>
<dbReference type="AlphaFoldDB" id="A0A672SP72"/>
<evidence type="ECO:0000256" key="10">
    <source>
        <dbReference type="ARBA" id="ARBA00022763"/>
    </source>
</evidence>
<evidence type="ECO:0000256" key="11">
    <source>
        <dbReference type="ARBA" id="ARBA00022777"/>
    </source>
</evidence>
<feature type="domain" description="Protein kinase" evidence="22">
    <location>
        <begin position="62"/>
        <end position="314"/>
    </location>
</feature>
<dbReference type="SUPFAM" id="SSF82615">
    <property type="entry name" value="Polo-box domain"/>
    <property type="match status" value="2"/>
</dbReference>
<keyword evidence="16" id="KW-0131">Cell cycle</keyword>
<dbReference type="Ensembl" id="ENSSGRT00000110160.1">
    <property type="protein sequence ID" value="ENSSGRP00000103619.1"/>
    <property type="gene ID" value="ENSSGRG00000051261.1"/>
</dbReference>
<dbReference type="GO" id="GO:0005813">
    <property type="term" value="C:centrosome"/>
    <property type="evidence" value="ECO:0007669"/>
    <property type="project" value="UniProtKB-SubCell"/>
</dbReference>
<keyword evidence="12 19" id="KW-0067">ATP-binding</keyword>
<dbReference type="InterPro" id="IPR036947">
    <property type="entry name" value="POLO_box_dom_sf"/>
</dbReference>
<evidence type="ECO:0000256" key="12">
    <source>
        <dbReference type="ARBA" id="ARBA00022840"/>
    </source>
</evidence>
<evidence type="ECO:0000256" key="7">
    <source>
        <dbReference type="ARBA" id="ARBA00022703"/>
    </source>
</evidence>
<keyword evidence="13" id="KW-0333">Golgi apparatus</keyword>
<dbReference type="GO" id="GO:0007052">
    <property type="term" value="P:mitotic spindle organization"/>
    <property type="evidence" value="ECO:0007669"/>
    <property type="project" value="TreeGrafter"/>
</dbReference>
<evidence type="ECO:0000256" key="4">
    <source>
        <dbReference type="ARBA" id="ARBA00022490"/>
    </source>
</evidence>
<dbReference type="CDD" id="cd13117">
    <property type="entry name" value="POLO_box_2"/>
    <property type="match status" value="1"/>
</dbReference>
<keyword evidence="11 20" id="KW-0418">Kinase</keyword>
<dbReference type="PROSITE" id="PS50078">
    <property type="entry name" value="POLO_BOX"/>
    <property type="match status" value="2"/>
</dbReference>
<keyword evidence="8" id="KW-0677">Repeat</keyword>